<keyword evidence="2" id="KW-1185">Reference proteome</keyword>
<reference evidence="2" key="1">
    <citation type="journal article" date="2018" name="BMC Genomics">
        <title>Genomic insights into host adaptation between the wheat stripe rust pathogen (Puccinia striiformis f. sp. tritici) and the barley stripe rust pathogen (Puccinia striiformis f. sp. hordei).</title>
        <authorList>
            <person name="Xia C."/>
            <person name="Wang M."/>
            <person name="Yin C."/>
            <person name="Cornejo O.E."/>
            <person name="Hulbert S.H."/>
            <person name="Chen X."/>
        </authorList>
    </citation>
    <scope>NUCLEOTIDE SEQUENCE [LARGE SCALE GENOMIC DNA]</scope>
    <source>
        <strain evidence="2">93-210</strain>
    </source>
</reference>
<accession>A0ACC0DYY7</accession>
<gene>
    <name evidence="1" type="ORF">MJO28_012096</name>
</gene>
<comment type="caution">
    <text evidence="1">The sequence shown here is derived from an EMBL/GenBank/DDBJ whole genome shotgun (WGS) entry which is preliminary data.</text>
</comment>
<dbReference type="Proteomes" id="UP001060170">
    <property type="component" value="Chromosome 12"/>
</dbReference>
<reference evidence="1 2" key="3">
    <citation type="journal article" date="2022" name="Microbiol. Spectr.">
        <title>Folding features and dynamics of 3D genome architecture in plant fungal pathogens.</title>
        <authorList>
            <person name="Xia C."/>
        </authorList>
    </citation>
    <scope>NUCLEOTIDE SEQUENCE [LARGE SCALE GENOMIC DNA]</scope>
    <source>
        <strain evidence="1 2">93-210</strain>
    </source>
</reference>
<reference evidence="2" key="2">
    <citation type="journal article" date="2018" name="Mol. Plant Microbe Interact.">
        <title>Genome sequence resources for the wheat stripe rust pathogen (Puccinia striiformis f. sp. tritici) and the barley stripe rust pathogen (Puccinia striiformis f. sp. hordei).</title>
        <authorList>
            <person name="Xia C."/>
            <person name="Wang M."/>
            <person name="Yin C."/>
            <person name="Cornejo O.E."/>
            <person name="Hulbert S.H."/>
            <person name="Chen X."/>
        </authorList>
    </citation>
    <scope>NUCLEOTIDE SEQUENCE [LARGE SCALE GENOMIC DNA]</scope>
    <source>
        <strain evidence="2">93-210</strain>
    </source>
</reference>
<name>A0ACC0DYY7_9BASI</name>
<protein>
    <submittedName>
        <fullName evidence="1">Uncharacterized protein</fullName>
    </submittedName>
</protein>
<evidence type="ECO:0000313" key="1">
    <source>
        <dbReference type="EMBL" id="KAI7942069.1"/>
    </source>
</evidence>
<dbReference type="EMBL" id="CM045876">
    <property type="protein sequence ID" value="KAI7942069.1"/>
    <property type="molecule type" value="Genomic_DNA"/>
</dbReference>
<proteinExistence type="predicted"/>
<organism evidence="1 2">
    <name type="scientific">Puccinia striiformis f. sp. tritici</name>
    <dbReference type="NCBI Taxonomy" id="168172"/>
    <lineage>
        <taxon>Eukaryota</taxon>
        <taxon>Fungi</taxon>
        <taxon>Dikarya</taxon>
        <taxon>Basidiomycota</taxon>
        <taxon>Pucciniomycotina</taxon>
        <taxon>Pucciniomycetes</taxon>
        <taxon>Pucciniales</taxon>
        <taxon>Pucciniaceae</taxon>
        <taxon>Puccinia</taxon>
    </lineage>
</organism>
<sequence>MVGLKGKAVYVEEDNTEARIRSSLRWRVPHSLGNCNVSCASCGALHWFAEATKQDRDNVAKNPSLRDKISFSACCQKNKVTLPMLDPSAKPFPEPLQSLFTGTDPTSRNFQILTRMYNNSISFTSLGAEVDKSVRGQLGLTVFRMCGALNHRISPIEPVEGADAGYSQIYVVGDRGNTEVATRIRKAQGKGGATGIGAGMQPSIVKTLLSVMYRYNPYANLFKTARQVLDSHNAKTFKLQGVPLPGSDPKRYNEPTVDEVAVIVQGEGDIVNERQILLHRLDGGLKYISDMHSSYFPLRYPLFFPRGEQQWDNLYASSTGRVCGRKVGSLEWFAFLLFQRPGHFSAILAGRSLLQEFLVDMYICVERSRLQYIKGNQDKLKAGNYNQLVASLENGSVPKGRPVILPSTFIGSPRNMQQLYQDAMALCRKYSPPSLFITMTANPTWPEIINYVPDHDETVDHPTLVVRVFYQKVLALINEIVVMRRFGKCVSFVYTIEFQKRGLPHLHFMVTLDEANRPITPEQIDLIVSAELPSSVTEPVLHRLVTQFMLHGPCKGRPCWNQTGCKFGFPKPFSERTVTVDGSYPVYRRRDTGEKVTKHTSTFDNRSVVPFNKFLTSMFECHINVEVPVSSTAVKYLYKYITKGHDRTHMAIEVIDEAQAFIDARYISAPEAAWRLFKYPLSNRMPSVTRLQIHEEGEHLVYFDSTEGAEGNIVSARSNQTMLTEFFNLNQEDAVGAGGVHARSLSYQDIPTYFWWEKKSKTWKARVLKSEAVGRIYSVHFLAGEKFYLRVLLIHRKGTGSFKQLRTVNGVVAPSFQRACGMLGLLVDDTLYDRTLDEASTARTGFQLTQLFAIMCVHSTPSDAAALFHKHFLAFTDDSIRVDIRKRDSRQLTQEERRVLGLFRLEGMLESMDSSLKKCGMLVTADKRQLLRSMQAERGVKETTAELTKKLAVSRAAFNSRQLIFYNKVKNCLAAKSGSILYLDGPGGTGKTYLLNAIADLADSQDIRRTVVASSGVAALLLKGGQTAHSAFKIPIDPAPKAECNVDEDTILGRQLKNVRLIIWDEIVTIHKNAIEAVDTTLRRICGNEQPFGDKVVIFSGDFRQILPVVKFNEYPASYRATIKSSPLWKHIKAFALTENMRLAAALRTSNNSVNSNFATALLALGEGKAQESDYDVINPQHINIKSFKTPQAGCDELIDFVYSDLATMSSESEGDKVNYLNTRCILAPLNSDVKNLNQRVLALLGGDEHILKSIDTPDPEGYASLPEECLNKLSFSGLPEHIINIKVGMPIVVTRNLRIASGICNGSRVLVTQVGNTYICGRLMSGPFLGHDVQLPRIKLHHKSSARAGLSFFRWQFPIAPAFAMSVNKSQGQTLSRVGIYLATDMFAHVKPGVRQGIVNVVHKQIFLPNGEPDNFSDTGWGCSSLLL</sequence>
<evidence type="ECO:0000313" key="2">
    <source>
        <dbReference type="Proteomes" id="UP001060170"/>
    </source>
</evidence>